<feature type="compositionally biased region" description="Low complexity" evidence="1">
    <location>
        <begin position="190"/>
        <end position="203"/>
    </location>
</feature>
<reference evidence="2 3" key="1">
    <citation type="journal article" date="2019" name="Int. J. Syst. Evol. Microbiol.">
        <title>The Global Catalogue of Microorganisms (GCM) 10K type strain sequencing project: providing services to taxonomists for standard genome sequencing and annotation.</title>
        <authorList>
            <consortium name="The Broad Institute Genomics Platform"/>
            <consortium name="The Broad Institute Genome Sequencing Center for Infectious Disease"/>
            <person name="Wu L."/>
            <person name="Ma J."/>
        </authorList>
    </citation>
    <scope>NUCLEOTIDE SEQUENCE [LARGE SCALE GENOMIC DNA]</scope>
    <source>
        <strain evidence="2 3">JCM 7356</strain>
    </source>
</reference>
<gene>
    <name evidence="2" type="ORF">GCM10010430_65980</name>
</gene>
<feature type="compositionally biased region" description="Low complexity" evidence="1">
    <location>
        <begin position="169"/>
        <end position="180"/>
    </location>
</feature>
<organism evidence="2 3">
    <name type="scientific">Kitasatospora cystarginea</name>
    <dbReference type="NCBI Taxonomy" id="58350"/>
    <lineage>
        <taxon>Bacteria</taxon>
        <taxon>Bacillati</taxon>
        <taxon>Actinomycetota</taxon>
        <taxon>Actinomycetes</taxon>
        <taxon>Kitasatosporales</taxon>
        <taxon>Streptomycetaceae</taxon>
        <taxon>Kitasatospora</taxon>
    </lineage>
</organism>
<protein>
    <recommendedName>
        <fullName evidence="4">DNA-binding protein</fullName>
    </recommendedName>
</protein>
<dbReference type="Proteomes" id="UP001500305">
    <property type="component" value="Unassembled WGS sequence"/>
</dbReference>
<accession>A0ABN3EUJ7</accession>
<keyword evidence="3" id="KW-1185">Reference proteome</keyword>
<comment type="caution">
    <text evidence="2">The sequence shown here is derived from an EMBL/GenBank/DDBJ whole genome shotgun (WGS) entry which is preliminary data.</text>
</comment>
<evidence type="ECO:0000256" key="1">
    <source>
        <dbReference type="SAM" id="MobiDB-lite"/>
    </source>
</evidence>
<dbReference type="RefSeq" id="WP_344640236.1">
    <property type="nucleotide sequence ID" value="NZ_BAAATR010000042.1"/>
</dbReference>
<name>A0ABN3EUJ7_9ACTN</name>
<proteinExistence type="predicted"/>
<feature type="region of interest" description="Disordered" evidence="1">
    <location>
        <begin position="134"/>
        <end position="272"/>
    </location>
</feature>
<sequence>MRKRVTRPPRFAAIDNKAIDSLPSILGIGLLTRLIRARDGDHVTVESLARDYSEGEAALSRAMRELVQAGNVVKLKVQRARSETVVGPNGSPVLKRGGSWWTTFSVDSIPFTPEDVADMLAELMADGNVKKITVEPEHLDPRKAGRAAPGSVGPTSCDQGRQRPAPRKPGAGQPAPGEAGTLSNTVPETSSSASPALPAQSRPQKTIDSRWDDPQTAAADRARDTTFWELPGQPPAVPAPRREQPVMGTPKDPPPAAVGQPPAVPAPRREQPVMGTPMPEDPLSAAVGRIVAAWAASRRSAGVGPHRKPSALAEFTESARALVASGESAEWLVSVAAWMGAEKPAWWQLGLAAKAQCAGAPTRSGGSTREVRRLAADKCPRHPVLPLDCPTCRREEEQLRGGGAAGLSLAEILATEGVSWQPKATV</sequence>
<evidence type="ECO:0000313" key="2">
    <source>
        <dbReference type="EMBL" id="GAA2270928.1"/>
    </source>
</evidence>
<dbReference type="EMBL" id="BAAATR010000042">
    <property type="protein sequence ID" value="GAA2270928.1"/>
    <property type="molecule type" value="Genomic_DNA"/>
</dbReference>
<evidence type="ECO:0000313" key="3">
    <source>
        <dbReference type="Proteomes" id="UP001500305"/>
    </source>
</evidence>
<evidence type="ECO:0008006" key="4">
    <source>
        <dbReference type="Google" id="ProtNLM"/>
    </source>
</evidence>
<feature type="compositionally biased region" description="Basic and acidic residues" evidence="1">
    <location>
        <begin position="134"/>
        <end position="143"/>
    </location>
</feature>